<dbReference type="InterPro" id="IPR018201">
    <property type="entry name" value="Ketoacyl_synth_AS"/>
</dbReference>
<evidence type="ECO:0000313" key="7">
    <source>
        <dbReference type="Proteomes" id="UP000070620"/>
    </source>
</evidence>
<dbReference type="InterPro" id="IPR020841">
    <property type="entry name" value="PKS_Beta-ketoAc_synthase_dom"/>
</dbReference>
<reference evidence="6 7" key="1">
    <citation type="submission" date="2016-01" db="EMBL/GenBank/DDBJ databases">
        <title>Whole genome sequence and analysis of Micromonospora rosaria DSM 803, which can produce antibacterial substance rosamicin.</title>
        <authorList>
            <person name="Yang H."/>
            <person name="He X."/>
            <person name="Zhu D."/>
        </authorList>
    </citation>
    <scope>NUCLEOTIDE SEQUENCE [LARGE SCALE GENOMIC DNA]</scope>
    <source>
        <strain evidence="6 7">DSM 803</strain>
    </source>
</reference>
<keyword evidence="2 4" id="KW-0808">Transferase</keyword>
<evidence type="ECO:0000256" key="1">
    <source>
        <dbReference type="ARBA" id="ARBA00008467"/>
    </source>
</evidence>
<dbReference type="OrthoDB" id="9808669at2"/>
<dbReference type="GO" id="GO:0004315">
    <property type="term" value="F:3-oxoacyl-[acyl-carrier-protein] synthase activity"/>
    <property type="evidence" value="ECO:0007669"/>
    <property type="project" value="InterPro"/>
</dbReference>
<dbReference type="PROSITE" id="PS52004">
    <property type="entry name" value="KS3_2"/>
    <property type="match status" value="1"/>
</dbReference>
<protein>
    <submittedName>
        <fullName evidence="6">Beta-ACP synthase</fullName>
    </submittedName>
</protein>
<dbReference type="GO" id="GO:0005829">
    <property type="term" value="C:cytosol"/>
    <property type="evidence" value="ECO:0007669"/>
    <property type="project" value="TreeGrafter"/>
</dbReference>
<sequence>MTAPRPTGAGPTGAASGRRTVVTGVGVVAPGGVTRDRFWKTITEGRTATRRITFFDPSPYRSQIAAECDFDPDAAGITLAERRRADRYVQFALACSAEALADSGLDLTDADRAVTGVVLGTAVGGTMALEQEYVTVSDAGRHWLVDHRLGGPYLYPALVPSSLAADVACRHGLHGPAQVISTGCTSGIDAIGYAHQLIVDGEAEIVLAGAADSPISPVTVASFDAIKATSPDNDDPAHASRPFDADRHGFVLAEGAAVLVLEEAEHARRRGAHVYCEVAGYANRSNGYHMTGLRPDGVEMGLAIAAALRQGRLDPGQVSYISAHGSGTRQNDRHETAAFKWALGPAAYQVPISSIKSMVGHSLGAIGSIEMAACALAIEYGVVPPTANWSTRDPECDLDYVPNEAREVPVDVALSVGSGFGGFQSAMIFRRVGRPTRGGGPLPTSTAAERAA</sequence>
<evidence type="ECO:0000313" key="6">
    <source>
        <dbReference type="EMBL" id="KXK58706.1"/>
    </source>
</evidence>
<dbReference type="EMBL" id="LRQV01000164">
    <property type="protein sequence ID" value="KXK58706.1"/>
    <property type="molecule type" value="Genomic_DNA"/>
</dbReference>
<keyword evidence="3" id="KW-0012">Acyltransferase</keyword>
<dbReference type="SUPFAM" id="SSF53901">
    <property type="entry name" value="Thiolase-like"/>
    <property type="match status" value="2"/>
</dbReference>
<evidence type="ECO:0000256" key="3">
    <source>
        <dbReference type="ARBA" id="ARBA00023315"/>
    </source>
</evidence>
<accession>A0A136PJZ6</accession>
<feature type="domain" description="Ketosynthase family 3 (KS3)" evidence="5">
    <location>
        <begin position="17"/>
        <end position="431"/>
    </location>
</feature>
<keyword evidence="7" id="KW-1185">Reference proteome</keyword>
<dbReference type="FunFam" id="3.40.47.10:FF:000018">
    <property type="entry name" value="3-oxoacyl-[acyl-carrier-protein] synthase 2"/>
    <property type="match status" value="1"/>
</dbReference>
<dbReference type="GO" id="GO:0030497">
    <property type="term" value="P:fatty acid elongation"/>
    <property type="evidence" value="ECO:0007669"/>
    <property type="project" value="UniProtKB-ARBA"/>
</dbReference>
<evidence type="ECO:0000256" key="4">
    <source>
        <dbReference type="RuleBase" id="RU003694"/>
    </source>
</evidence>
<comment type="similarity">
    <text evidence="1 4">Belongs to the thiolase-like superfamily. Beta-ketoacyl-ACP synthases family.</text>
</comment>
<dbReference type="Gene3D" id="3.40.47.10">
    <property type="match status" value="2"/>
</dbReference>
<evidence type="ECO:0000256" key="2">
    <source>
        <dbReference type="ARBA" id="ARBA00022679"/>
    </source>
</evidence>
<dbReference type="FunFam" id="3.40.47.10:FF:000029">
    <property type="entry name" value="3-oxoacyl-[acyl-carrier-protein] synthase 1"/>
    <property type="match status" value="1"/>
</dbReference>
<dbReference type="SMART" id="SM00825">
    <property type="entry name" value="PKS_KS"/>
    <property type="match status" value="1"/>
</dbReference>
<dbReference type="InterPro" id="IPR000794">
    <property type="entry name" value="Beta-ketoacyl_synthase"/>
</dbReference>
<dbReference type="InterPro" id="IPR014030">
    <property type="entry name" value="Ketoacyl_synth_N"/>
</dbReference>
<dbReference type="PANTHER" id="PTHR11712">
    <property type="entry name" value="POLYKETIDE SYNTHASE-RELATED"/>
    <property type="match status" value="1"/>
</dbReference>
<dbReference type="InterPro" id="IPR014031">
    <property type="entry name" value="Ketoacyl_synth_C"/>
</dbReference>
<dbReference type="NCBIfam" id="NF005589">
    <property type="entry name" value="PRK07314.1"/>
    <property type="match status" value="1"/>
</dbReference>
<dbReference type="CDD" id="cd00834">
    <property type="entry name" value="KAS_I_II"/>
    <property type="match status" value="1"/>
</dbReference>
<organism evidence="6 7">
    <name type="scientific">Micromonospora rosaria</name>
    <dbReference type="NCBI Taxonomy" id="47874"/>
    <lineage>
        <taxon>Bacteria</taxon>
        <taxon>Bacillati</taxon>
        <taxon>Actinomycetota</taxon>
        <taxon>Actinomycetes</taxon>
        <taxon>Micromonosporales</taxon>
        <taxon>Micromonosporaceae</taxon>
        <taxon>Micromonospora</taxon>
    </lineage>
</organism>
<dbReference type="AlphaFoldDB" id="A0A136PJZ6"/>
<dbReference type="PROSITE" id="PS00606">
    <property type="entry name" value="KS3_1"/>
    <property type="match status" value="1"/>
</dbReference>
<dbReference type="PANTHER" id="PTHR11712:SF336">
    <property type="entry name" value="3-OXOACYL-[ACYL-CARRIER-PROTEIN] SYNTHASE, MITOCHONDRIAL"/>
    <property type="match status" value="1"/>
</dbReference>
<gene>
    <name evidence="6" type="ORF">AWW66_28305</name>
</gene>
<evidence type="ECO:0000259" key="5">
    <source>
        <dbReference type="PROSITE" id="PS52004"/>
    </source>
</evidence>
<dbReference type="Pfam" id="PF02801">
    <property type="entry name" value="Ketoacyl-synt_C"/>
    <property type="match status" value="1"/>
</dbReference>
<dbReference type="RefSeq" id="WP_067372613.1">
    <property type="nucleotide sequence ID" value="NZ_JBIUBN010000002.1"/>
</dbReference>
<proteinExistence type="inferred from homology"/>
<dbReference type="Proteomes" id="UP000070620">
    <property type="component" value="Unassembled WGS sequence"/>
</dbReference>
<dbReference type="Pfam" id="PF00109">
    <property type="entry name" value="ketoacyl-synt"/>
    <property type="match status" value="1"/>
</dbReference>
<dbReference type="InterPro" id="IPR016039">
    <property type="entry name" value="Thiolase-like"/>
</dbReference>
<comment type="caution">
    <text evidence="6">The sequence shown here is derived from an EMBL/GenBank/DDBJ whole genome shotgun (WGS) entry which is preliminary data.</text>
</comment>
<name>A0A136PJZ6_9ACTN</name>